<evidence type="ECO:0000259" key="1">
    <source>
        <dbReference type="Pfam" id="PF16170"/>
    </source>
</evidence>
<gene>
    <name evidence="2" type="ORF">GOHSU_04_00650</name>
</gene>
<dbReference type="STRING" id="1121927.GOHSU_04_00650"/>
<dbReference type="Proteomes" id="UP000053405">
    <property type="component" value="Unassembled WGS sequence"/>
</dbReference>
<protein>
    <recommendedName>
        <fullName evidence="1">DUF4873 domain-containing protein</fullName>
    </recommendedName>
</protein>
<feature type="domain" description="DUF4873" evidence="1">
    <location>
        <begin position="139"/>
        <end position="225"/>
    </location>
</feature>
<dbReference type="InterPro" id="IPR032371">
    <property type="entry name" value="DUF4873"/>
</dbReference>
<dbReference type="RefSeq" id="WP_005935944.1">
    <property type="nucleotide sequence ID" value="NZ_ATVK01000041.1"/>
</dbReference>
<comment type="caution">
    <text evidence="2">The sequence shown here is derived from an EMBL/GenBank/DDBJ whole genome shotgun (WGS) entry which is preliminary data.</text>
</comment>
<evidence type="ECO:0000313" key="3">
    <source>
        <dbReference type="Proteomes" id="UP000053405"/>
    </source>
</evidence>
<proteinExistence type="predicted"/>
<sequence length="231" mass="25136">MTVIALTGSSPAIVELRRRLTASPLGFELTDDAADADLRVTDEAAPTPNHLGVAAAAIPHTFFVREDTVDYVAAALTEAQLAGAYGAAVRLPVQNRPDQPVIGLRSRLRKAVVAALHRRTAFDPSHYDWFTEESVEAEVFDDEVRVTVRDEQFTGRLRARGHIDGNDGRFHWAGILHSDHAAELKRDGRSRAQIAVGDGPAFDAKLAELTPWGTVRMTGVDAAPWMTPADH</sequence>
<keyword evidence="3" id="KW-1185">Reference proteome</keyword>
<organism evidence="2 3">
    <name type="scientific">Gordonia hirsuta DSM 44140 = NBRC 16056</name>
    <dbReference type="NCBI Taxonomy" id="1121927"/>
    <lineage>
        <taxon>Bacteria</taxon>
        <taxon>Bacillati</taxon>
        <taxon>Actinomycetota</taxon>
        <taxon>Actinomycetes</taxon>
        <taxon>Mycobacteriales</taxon>
        <taxon>Gordoniaceae</taxon>
        <taxon>Gordonia</taxon>
    </lineage>
</organism>
<reference evidence="2 3" key="1">
    <citation type="submission" date="2012-12" db="EMBL/GenBank/DDBJ databases">
        <title>Whole genome shotgun sequence of Gordonia hirsuta NBRC 16056.</title>
        <authorList>
            <person name="Isaki-Nakamura S."/>
            <person name="Hosoyama A."/>
            <person name="Tsuchikane K."/>
            <person name="Katsumata H."/>
            <person name="Baba S."/>
            <person name="Yamazaki S."/>
            <person name="Fujita N."/>
        </authorList>
    </citation>
    <scope>NUCLEOTIDE SEQUENCE [LARGE SCALE GENOMIC DNA]</scope>
    <source>
        <strain evidence="2 3">NBRC 16056</strain>
    </source>
</reference>
<dbReference type="Pfam" id="PF16170">
    <property type="entry name" value="DUF4873"/>
    <property type="match status" value="1"/>
</dbReference>
<dbReference type="eggNOG" id="COG2072">
    <property type="taxonomic scope" value="Bacteria"/>
</dbReference>
<name>L7L610_9ACTN</name>
<dbReference type="EMBL" id="BANT01000004">
    <property type="protein sequence ID" value="GAC56196.1"/>
    <property type="molecule type" value="Genomic_DNA"/>
</dbReference>
<dbReference type="AlphaFoldDB" id="L7L610"/>
<dbReference type="OrthoDB" id="3683556at2"/>
<accession>L7L610</accession>
<evidence type="ECO:0000313" key="2">
    <source>
        <dbReference type="EMBL" id="GAC56196.1"/>
    </source>
</evidence>